<dbReference type="PANTHER" id="PTHR43386:SF1">
    <property type="entry name" value="D,D-DIPEPTIDE TRANSPORT SYSTEM PERMEASE PROTEIN DDPC-RELATED"/>
    <property type="match status" value="1"/>
</dbReference>
<dbReference type="InterPro" id="IPR050366">
    <property type="entry name" value="BP-dependent_transpt_permease"/>
</dbReference>
<dbReference type="Pfam" id="PF00528">
    <property type="entry name" value="BPD_transp_1"/>
    <property type="match status" value="1"/>
</dbReference>
<comment type="similarity">
    <text evidence="7">Belongs to the binding-protein-dependent transport system permease family.</text>
</comment>
<keyword evidence="3" id="KW-1003">Cell membrane</keyword>
<dbReference type="CDD" id="cd06261">
    <property type="entry name" value="TM_PBP2"/>
    <property type="match status" value="1"/>
</dbReference>
<dbReference type="RefSeq" id="WP_341415075.1">
    <property type="nucleotide sequence ID" value="NZ_JBBPCC010000004.1"/>
</dbReference>
<dbReference type="Pfam" id="PF12911">
    <property type="entry name" value="OppC_N"/>
    <property type="match status" value="1"/>
</dbReference>
<keyword evidence="2 7" id="KW-0813">Transport</keyword>
<evidence type="ECO:0000256" key="4">
    <source>
        <dbReference type="ARBA" id="ARBA00022692"/>
    </source>
</evidence>
<evidence type="ECO:0000313" key="11">
    <source>
        <dbReference type="Proteomes" id="UP001469365"/>
    </source>
</evidence>
<keyword evidence="6 7" id="KW-0472">Membrane</keyword>
<dbReference type="Gene3D" id="1.10.3720.10">
    <property type="entry name" value="MetI-like"/>
    <property type="match status" value="1"/>
</dbReference>
<evidence type="ECO:0000256" key="6">
    <source>
        <dbReference type="ARBA" id="ARBA00023136"/>
    </source>
</evidence>
<feature type="region of interest" description="Disordered" evidence="8">
    <location>
        <begin position="1"/>
        <end position="21"/>
    </location>
</feature>
<feature type="transmembrane region" description="Helical" evidence="7">
    <location>
        <begin position="183"/>
        <end position="209"/>
    </location>
</feature>
<proteinExistence type="inferred from homology"/>
<feature type="transmembrane region" description="Helical" evidence="7">
    <location>
        <begin position="255"/>
        <end position="280"/>
    </location>
</feature>
<feature type="transmembrane region" description="Helical" evidence="7">
    <location>
        <begin position="138"/>
        <end position="163"/>
    </location>
</feature>
<gene>
    <name evidence="10" type="ORF">WMW72_08890</name>
</gene>
<feature type="transmembrane region" description="Helical" evidence="7">
    <location>
        <begin position="300"/>
        <end position="323"/>
    </location>
</feature>
<evidence type="ECO:0000256" key="3">
    <source>
        <dbReference type="ARBA" id="ARBA00022475"/>
    </source>
</evidence>
<dbReference type="InterPro" id="IPR025966">
    <property type="entry name" value="OppC_N"/>
</dbReference>
<evidence type="ECO:0000259" key="9">
    <source>
        <dbReference type="PROSITE" id="PS50928"/>
    </source>
</evidence>
<dbReference type="InterPro" id="IPR035906">
    <property type="entry name" value="MetI-like_sf"/>
</dbReference>
<comment type="subcellular location">
    <subcellularLocation>
        <location evidence="1 7">Cell membrane</location>
        <topology evidence="1 7">Multi-pass membrane protein</topology>
    </subcellularLocation>
</comment>
<feature type="domain" description="ABC transmembrane type-1" evidence="9">
    <location>
        <begin position="134"/>
        <end position="323"/>
    </location>
</feature>
<evidence type="ECO:0000256" key="5">
    <source>
        <dbReference type="ARBA" id="ARBA00022989"/>
    </source>
</evidence>
<keyword evidence="5 7" id="KW-1133">Transmembrane helix</keyword>
<dbReference type="PROSITE" id="PS50928">
    <property type="entry name" value="ABC_TM1"/>
    <property type="match status" value="1"/>
</dbReference>
<evidence type="ECO:0000313" key="10">
    <source>
        <dbReference type="EMBL" id="MEK8128015.1"/>
    </source>
</evidence>
<dbReference type="PANTHER" id="PTHR43386">
    <property type="entry name" value="OLIGOPEPTIDE TRANSPORT SYSTEM PERMEASE PROTEIN APPC"/>
    <property type="match status" value="1"/>
</dbReference>
<name>A0ABU9DGL8_9BACL</name>
<dbReference type="Proteomes" id="UP001469365">
    <property type="component" value="Unassembled WGS sequence"/>
</dbReference>
<dbReference type="SUPFAM" id="SSF161098">
    <property type="entry name" value="MetI-like"/>
    <property type="match status" value="1"/>
</dbReference>
<evidence type="ECO:0000256" key="7">
    <source>
        <dbReference type="RuleBase" id="RU363032"/>
    </source>
</evidence>
<evidence type="ECO:0000256" key="2">
    <source>
        <dbReference type="ARBA" id="ARBA00022448"/>
    </source>
</evidence>
<dbReference type="EMBL" id="JBBPCC010000004">
    <property type="protein sequence ID" value="MEK8128015.1"/>
    <property type="molecule type" value="Genomic_DNA"/>
</dbReference>
<sequence>MQANSVQAPASPQVQASSVATAETSPLAARAPVSPEAAPTIQQADPSVRRWGWLRGRSAATGGFRPSLLSRWLWGFSLGILLFLFLCAIVPQWIAPFSPTDMKPDRLLQAPSLSHWLGTDQFGRDVWSLVIYGSRQSLLMGVVSVVIGGFVGTVLGLVAGYWGGVVDSVFMRLNDILMTIPGILLAIAISVALGPSFFNVILAISVASIPGKARVVRSQVISIRSRPFIDAARAVGTSHLEIMFRHILPNCFSPLLVMMTIGVGSSILVGTGLSFLGLGVVQEIPDWGYMLSQGRSYMTVAWWVATFPGLAITLLVVVVNLIGDEIRDRMDPKKGRA</sequence>
<evidence type="ECO:0000256" key="1">
    <source>
        <dbReference type="ARBA" id="ARBA00004651"/>
    </source>
</evidence>
<feature type="transmembrane region" description="Helical" evidence="7">
    <location>
        <begin position="72"/>
        <end position="94"/>
    </location>
</feature>
<comment type="caution">
    <text evidence="10">The sequence shown here is derived from an EMBL/GenBank/DDBJ whole genome shotgun (WGS) entry which is preliminary data.</text>
</comment>
<reference evidence="10 11" key="1">
    <citation type="submission" date="2024-04" db="EMBL/GenBank/DDBJ databases">
        <title>draft genome sequnece of Paenibacillus filicis.</title>
        <authorList>
            <person name="Kim D.-U."/>
        </authorList>
    </citation>
    <scope>NUCLEOTIDE SEQUENCE [LARGE SCALE GENOMIC DNA]</scope>
    <source>
        <strain evidence="10 11">KACC14197</strain>
    </source>
</reference>
<organism evidence="10 11">
    <name type="scientific">Paenibacillus filicis</name>
    <dbReference type="NCBI Taxonomy" id="669464"/>
    <lineage>
        <taxon>Bacteria</taxon>
        <taxon>Bacillati</taxon>
        <taxon>Bacillota</taxon>
        <taxon>Bacilli</taxon>
        <taxon>Bacillales</taxon>
        <taxon>Paenibacillaceae</taxon>
        <taxon>Paenibacillus</taxon>
    </lineage>
</organism>
<keyword evidence="4 7" id="KW-0812">Transmembrane</keyword>
<protein>
    <submittedName>
        <fullName evidence="10">ABC transporter permease</fullName>
    </submittedName>
</protein>
<evidence type="ECO:0000256" key="8">
    <source>
        <dbReference type="SAM" id="MobiDB-lite"/>
    </source>
</evidence>
<dbReference type="InterPro" id="IPR000515">
    <property type="entry name" value="MetI-like"/>
</dbReference>
<keyword evidence="11" id="KW-1185">Reference proteome</keyword>
<accession>A0ABU9DGL8</accession>